<dbReference type="EMBL" id="CAJOBH010115664">
    <property type="protein sequence ID" value="CAF4684355.1"/>
    <property type="molecule type" value="Genomic_DNA"/>
</dbReference>
<sequence length="53" mass="6084">NLQILTIRELQSNDSGVYECETLGAIRQFNLIVMGKFPLFPLLIIFISREILC</sequence>
<evidence type="ECO:0000313" key="1">
    <source>
        <dbReference type="EMBL" id="CAF4684355.1"/>
    </source>
</evidence>
<gene>
    <name evidence="1" type="ORF">BYL167_LOCUS43457</name>
    <name evidence="2" type="ORF">GIL414_LOCUS57758</name>
</gene>
<dbReference type="AlphaFoldDB" id="A0A8S3DVQ4"/>
<dbReference type="EMBL" id="CAJOBJ010210394">
    <property type="protein sequence ID" value="CAF5009184.1"/>
    <property type="molecule type" value="Genomic_DNA"/>
</dbReference>
<dbReference type="SUPFAM" id="SSF48726">
    <property type="entry name" value="Immunoglobulin"/>
    <property type="match status" value="1"/>
</dbReference>
<name>A0A8S3DVQ4_9BILA</name>
<dbReference type="InterPro" id="IPR036179">
    <property type="entry name" value="Ig-like_dom_sf"/>
</dbReference>
<dbReference type="Proteomes" id="UP000681967">
    <property type="component" value="Unassembled WGS sequence"/>
</dbReference>
<protein>
    <recommendedName>
        <fullName evidence="4">Immunoglobulin I-set domain-containing protein</fullName>
    </recommendedName>
</protein>
<organism evidence="2 3">
    <name type="scientific">Rotaria magnacalcarata</name>
    <dbReference type="NCBI Taxonomy" id="392030"/>
    <lineage>
        <taxon>Eukaryota</taxon>
        <taxon>Metazoa</taxon>
        <taxon>Spiralia</taxon>
        <taxon>Gnathifera</taxon>
        <taxon>Rotifera</taxon>
        <taxon>Eurotatoria</taxon>
        <taxon>Bdelloidea</taxon>
        <taxon>Philodinida</taxon>
        <taxon>Philodinidae</taxon>
        <taxon>Rotaria</taxon>
    </lineage>
</organism>
<reference evidence="2" key="1">
    <citation type="submission" date="2021-02" db="EMBL/GenBank/DDBJ databases">
        <authorList>
            <person name="Nowell W R."/>
        </authorList>
    </citation>
    <scope>NUCLEOTIDE SEQUENCE</scope>
</reference>
<comment type="caution">
    <text evidence="2">The sequence shown here is derived from an EMBL/GenBank/DDBJ whole genome shotgun (WGS) entry which is preliminary data.</text>
</comment>
<evidence type="ECO:0000313" key="2">
    <source>
        <dbReference type="EMBL" id="CAF5009184.1"/>
    </source>
</evidence>
<dbReference type="Proteomes" id="UP000681720">
    <property type="component" value="Unassembled WGS sequence"/>
</dbReference>
<feature type="non-terminal residue" evidence="2">
    <location>
        <position position="1"/>
    </location>
</feature>
<evidence type="ECO:0008006" key="4">
    <source>
        <dbReference type="Google" id="ProtNLM"/>
    </source>
</evidence>
<proteinExistence type="predicted"/>
<accession>A0A8S3DVQ4</accession>
<evidence type="ECO:0000313" key="3">
    <source>
        <dbReference type="Proteomes" id="UP000681720"/>
    </source>
</evidence>